<keyword evidence="5" id="KW-0963">Cytoplasm</keyword>
<evidence type="ECO:0000256" key="1">
    <source>
        <dbReference type="ARBA" id="ARBA00004329"/>
    </source>
</evidence>
<keyword evidence="8" id="KW-0072">Autophagy</keyword>
<dbReference type="Pfam" id="PF16420">
    <property type="entry name" value="ATG7_N"/>
    <property type="match status" value="1"/>
</dbReference>
<dbReference type="InterPro" id="IPR042522">
    <property type="entry name" value="Atg7_N_1"/>
</dbReference>
<evidence type="ECO:0000313" key="11">
    <source>
        <dbReference type="EnsemblMetazoa" id="ACUA010419-PA"/>
    </source>
</evidence>
<organism evidence="11 12">
    <name type="scientific">Anopheles culicifacies</name>
    <dbReference type="NCBI Taxonomy" id="139723"/>
    <lineage>
        <taxon>Eukaryota</taxon>
        <taxon>Metazoa</taxon>
        <taxon>Ecdysozoa</taxon>
        <taxon>Arthropoda</taxon>
        <taxon>Hexapoda</taxon>
        <taxon>Insecta</taxon>
        <taxon>Pterygota</taxon>
        <taxon>Neoptera</taxon>
        <taxon>Endopterygota</taxon>
        <taxon>Diptera</taxon>
        <taxon>Nematocera</taxon>
        <taxon>Culicoidea</taxon>
        <taxon>Culicidae</taxon>
        <taxon>Anophelinae</taxon>
        <taxon>Anopheles</taxon>
        <taxon>culicifacies species complex</taxon>
    </lineage>
</organism>
<dbReference type="VEuPathDB" id="VectorBase:ACUA010419"/>
<keyword evidence="6" id="KW-0833">Ubl conjugation pathway</keyword>
<dbReference type="GO" id="GO:0034727">
    <property type="term" value="P:piecemeal microautophagy of the nucleus"/>
    <property type="evidence" value="ECO:0007669"/>
    <property type="project" value="TreeGrafter"/>
</dbReference>
<dbReference type="PANTHER" id="PTHR10953">
    <property type="entry name" value="UBIQUITIN-ACTIVATING ENZYME E1"/>
    <property type="match status" value="1"/>
</dbReference>
<feature type="domain" description="Ubiquitin-like modifier-activating enzyme Atg7 N-terminal" evidence="10">
    <location>
        <begin position="11"/>
        <end position="318"/>
    </location>
</feature>
<name>A0A182M647_9DIPT</name>
<keyword evidence="12" id="KW-1185">Reference proteome</keyword>
<evidence type="ECO:0000256" key="4">
    <source>
        <dbReference type="ARBA" id="ARBA00022448"/>
    </source>
</evidence>
<dbReference type="InterPro" id="IPR032197">
    <property type="entry name" value="Atg7_N"/>
</dbReference>
<dbReference type="AlphaFoldDB" id="A0A182M647"/>
<dbReference type="GO" id="GO:0000045">
    <property type="term" value="P:autophagosome assembly"/>
    <property type="evidence" value="ECO:0007669"/>
    <property type="project" value="TreeGrafter"/>
</dbReference>
<dbReference type="SUPFAM" id="SSF69572">
    <property type="entry name" value="Activating enzymes of the ubiquitin-like proteins"/>
    <property type="match status" value="1"/>
</dbReference>
<dbReference type="GO" id="GO:0032446">
    <property type="term" value="P:protein modification by small protein conjugation"/>
    <property type="evidence" value="ECO:0007669"/>
    <property type="project" value="TreeGrafter"/>
</dbReference>
<evidence type="ECO:0000259" key="9">
    <source>
        <dbReference type="Pfam" id="PF00899"/>
    </source>
</evidence>
<dbReference type="GO" id="GO:0019779">
    <property type="term" value="F:Atg8 activating enzyme activity"/>
    <property type="evidence" value="ECO:0007669"/>
    <property type="project" value="TreeGrafter"/>
</dbReference>
<keyword evidence="4" id="KW-0813">Transport</keyword>
<dbReference type="GO" id="GO:0019778">
    <property type="term" value="F:Atg12 activating enzyme activity"/>
    <property type="evidence" value="ECO:0007669"/>
    <property type="project" value="TreeGrafter"/>
</dbReference>
<dbReference type="Gene3D" id="3.40.50.720">
    <property type="entry name" value="NAD(P)-binding Rossmann-like Domain"/>
    <property type="match status" value="1"/>
</dbReference>
<dbReference type="Gene3D" id="3.40.140.70">
    <property type="entry name" value="Ubiquitin-like modifier-activating enzyme ATG7 N-terminal domain"/>
    <property type="match status" value="1"/>
</dbReference>
<evidence type="ECO:0000256" key="2">
    <source>
        <dbReference type="ARBA" id="ARBA00004496"/>
    </source>
</evidence>
<feature type="domain" description="THIF-type NAD/FAD binding fold" evidence="9">
    <location>
        <begin position="334"/>
        <end position="583"/>
    </location>
</feature>
<comment type="subunit">
    <text evidence="3">Homodimer.</text>
</comment>
<dbReference type="EnsemblMetazoa" id="ACUA010419-RA">
    <property type="protein sequence ID" value="ACUA010419-PA"/>
    <property type="gene ID" value="ACUA010419"/>
</dbReference>
<dbReference type="GO" id="GO:0000407">
    <property type="term" value="C:phagophore assembly site"/>
    <property type="evidence" value="ECO:0007669"/>
    <property type="project" value="UniProtKB-SubCell"/>
</dbReference>
<dbReference type="InterPro" id="IPR000594">
    <property type="entry name" value="ThiF_NAD_FAD-bd"/>
</dbReference>
<keyword evidence="7" id="KW-0653">Protein transport</keyword>
<proteinExistence type="predicted"/>
<accession>A0A182M647</accession>
<evidence type="ECO:0000256" key="7">
    <source>
        <dbReference type="ARBA" id="ARBA00022927"/>
    </source>
</evidence>
<reference evidence="12" key="1">
    <citation type="submission" date="2013-09" db="EMBL/GenBank/DDBJ databases">
        <title>The Genome Sequence of Anopheles culicifacies species A.</title>
        <authorList>
            <consortium name="The Broad Institute Genomics Platform"/>
            <person name="Neafsey D.E."/>
            <person name="Besansky N."/>
            <person name="Howell P."/>
            <person name="Walton C."/>
            <person name="Young S.K."/>
            <person name="Zeng Q."/>
            <person name="Gargeya S."/>
            <person name="Fitzgerald M."/>
            <person name="Haas B."/>
            <person name="Abouelleil A."/>
            <person name="Allen A.W."/>
            <person name="Alvarado L."/>
            <person name="Arachchi H.M."/>
            <person name="Berlin A.M."/>
            <person name="Chapman S.B."/>
            <person name="Gainer-Dewar J."/>
            <person name="Goldberg J."/>
            <person name="Griggs A."/>
            <person name="Gujja S."/>
            <person name="Hansen M."/>
            <person name="Howarth C."/>
            <person name="Imamovic A."/>
            <person name="Ireland A."/>
            <person name="Larimer J."/>
            <person name="McCowan C."/>
            <person name="Murphy C."/>
            <person name="Pearson M."/>
            <person name="Poon T.W."/>
            <person name="Priest M."/>
            <person name="Roberts A."/>
            <person name="Saif S."/>
            <person name="Shea T."/>
            <person name="Sisk P."/>
            <person name="Sykes S."/>
            <person name="Wortman J."/>
            <person name="Nusbaum C."/>
            <person name="Birren B."/>
        </authorList>
    </citation>
    <scope>NUCLEOTIDE SEQUENCE [LARGE SCALE GENOMIC DNA]</scope>
    <source>
        <strain evidence="12">A-37</strain>
    </source>
</reference>
<dbReference type="InterPro" id="IPR042523">
    <property type="entry name" value="Atg7_N_2"/>
</dbReference>
<dbReference type="Pfam" id="PF00899">
    <property type="entry name" value="ThiF"/>
    <property type="match status" value="1"/>
</dbReference>
<evidence type="ECO:0000256" key="8">
    <source>
        <dbReference type="ARBA" id="ARBA00023006"/>
    </source>
</evidence>
<dbReference type="InterPro" id="IPR045886">
    <property type="entry name" value="ThiF/MoeB/HesA"/>
</dbReference>
<sequence>MAGVAIPDRTLKFLPLRSFINSDFWHKYAEIKIDIDRLDDSGRPIYGTLALNSGKCTMLEVACSSFNAKYHDESQQGFRCKGILLNHNTLEYFKSCDKNMILRNQAVQFYHDLMKQESIQSSADLVCFVLLSFADLKTYKFFHWFAFPVPTELTYRHDDEQPILSNLNENLKITISQFLYQKPMPNEPFFIYHAIKGIKLLPDYIKHHNTDANFRDENMEHIYFCYYDPTSVTNSVPVSWHLRQMLTYLVITSPVLAEQGVKFIRVTGSTPAELQLSLMTIYLPKHVTDANDLKSWAGWESDGNGKYLPRVTSLNDSMAPESIAGNAVDLNLKLMKWRLIPTLNLAAIKQVKCLLLGAGTLGCNVARSLMAWGVTNITILDCGKVSISNPIRQTLYRFDDALNGGRPKATTASERLLDINPAAKIVGVDLKIPMPGHPIGQRLAETKEILNKLERLIKENDIIYLLTDSRESRWLPTMLGAFYNKTIINAALGFDSYLVMRHGKNEDNNIDAKTVVGSCPAGFRKIDSCDLGCYFCNDIVAPGNSMKDRTLDQQCTVTRPAVSNMAAALAVELMVSLIQHGNAPAYYRIPKSDPFCREQEPEGLLGIIPHSIRGNIATLQSMITATERYRNCVACSSSVLERYACNKEDFIINVINGTESLETVAGLNNIMSSIVDGNETKVKHCSI</sequence>
<dbReference type="Proteomes" id="UP000075883">
    <property type="component" value="Unassembled WGS sequence"/>
</dbReference>
<comment type="subcellular location">
    <subcellularLocation>
        <location evidence="2">Cytoplasm</location>
    </subcellularLocation>
    <subcellularLocation>
        <location evidence="1">Preautophagosomal structure</location>
    </subcellularLocation>
</comment>
<dbReference type="InterPro" id="IPR035985">
    <property type="entry name" value="Ubiquitin-activating_enz"/>
</dbReference>
<dbReference type="Gene3D" id="3.40.140.100">
    <property type="entry name" value="Ubiquitin-like modifier-activating enzyme ATG7 C-terminal domain"/>
    <property type="match status" value="1"/>
</dbReference>
<evidence type="ECO:0000256" key="6">
    <source>
        <dbReference type="ARBA" id="ARBA00022786"/>
    </source>
</evidence>
<evidence type="ECO:0008006" key="13">
    <source>
        <dbReference type="Google" id="ProtNLM"/>
    </source>
</evidence>
<evidence type="ECO:0000256" key="3">
    <source>
        <dbReference type="ARBA" id="ARBA00011738"/>
    </source>
</evidence>
<dbReference type="GO" id="GO:0015031">
    <property type="term" value="P:protein transport"/>
    <property type="evidence" value="ECO:0007669"/>
    <property type="project" value="UniProtKB-KW"/>
</dbReference>
<protein>
    <recommendedName>
        <fullName evidence="13">Autophagy-related protein 7</fullName>
    </recommendedName>
</protein>
<reference evidence="11" key="2">
    <citation type="submission" date="2020-05" db="UniProtKB">
        <authorList>
            <consortium name="EnsemblMetazoa"/>
        </authorList>
    </citation>
    <scope>IDENTIFICATION</scope>
    <source>
        <strain evidence="11">A-37</strain>
    </source>
</reference>
<dbReference type="GO" id="GO:0006995">
    <property type="term" value="P:cellular response to nitrogen starvation"/>
    <property type="evidence" value="ECO:0007669"/>
    <property type="project" value="TreeGrafter"/>
</dbReference>
<evidence type="ECO:0000313" key="12">
    <source>
        <dbReference type="Proteomes" id="UP000075883"/>
    </source>
</evidence>
<evidence type="ECO:0000259" key="10">
    <source>
        <dbReference type="Pfam" id="PF16420"/>
    </source>
</evidence>
<dbReference type="GO" id="GO:0000422">
    <property type="term" value="P:autophagy of mitochondrion"/>
    <property type="evidence" value="ECO:0007669"/>
    <property type="project" value="TreeGrafter"/>
</dbReference>
<dbReference type="FunFam" id="3.40.50.720:FF:000395">
    <property type="entry name" value="ubiquitin-like modifier-activating enzyme ATG7"/>
    <property type="match status" value="1"/>
</dbReference>
<evidence type="ECO:0000256" key="5">
    <source>
        <dbReference type="ARBA" id="ARBA00022490"/>
    </source>
</evidence>
<dbReference type="PANTHER" id="PTHR10953:SF3">
    <property type="entry name" value="UBIQUITIN-LIKE MODIFIER-ACTIVATING ENZYME ATG7"/>
    <property type="match status" value="1"/>
</dbReference>
<dbReference type="STRING" id="139723.A0A182M647"/>
<dbReference type="EMBL" id="AXCM01004187">
    <property type="status" value="NOT_ANNOTATED_CDS"/>
    <property type="molecule type" value="Genomic_DNA"/>
</dbReference>